<reference evidence="9" key="1">
    <citation type="journal article" date="2023" name="G3 (Bethesda)">
        <title>A reference genome for the long-term kleptoplast-retaining sea slug Elysia crispata morphotype clarki.</title>
        <authorList>
            <person name="Eastman K.E."/>
            <person name="Pendleton A.L."/>
            <person name="Shaikh M.A."/>
            <person name="Suttiyut T."/>
            <person name="Ogas R."/>
            <person name="Tomko P."/>
            <person name="Gavelis G."/>
            <person name="Widhalm J.R."/>
            <person name="Wisecaver J.H."/>
        </authorList>
    </citation>
    <scope>NUCLEOTIDE SEQUENCE</scope>
    <source>
        <strain evidence="9">ECLA1</strain>
    </source>
</reference>
<accession>A0AAE1CS72</accession>
<evidence type="ECO:0000313" key="9">
    <source>
        <dbReference type="EMBL" id="KAK3732179.1"/>
    </source>
</evidence>
<dbReference type="InterPro" id="IPR018497">
    <property type="entry name" value="Peptidase_M13_C"/>
</dbReference>
<dbReference type="AlphaFoldDB" id="A0AAE1CS72"/>
<dbReference type="Proteomes" id="UP001283361">
    <property type="component" value="Unassembled WGS sequence"/>
</dbReference>
<evidence type="ECO:0000256" key="3">
    <source>
        <dbReference type="ARBA" id="ARBA00022723"/>
    </source>
</evidence>
<feature type="domain" description="Peptidase M13 C-terminal" evidence="7">
    <location>
        <begin position="246"/>
        <end position="456"/>
    </location>
</feature>
<evidence type="ECO:0000256" key="4">
    <source>
        <dbReference type="ARBA" id="ARBA00022801"/>
    </source>
</evidence>
<evidence type="ECO:0000259" key="7">
    <source>
        <dbReference type="Pfam" id="PF01431"/>
    </source>
</evidence>
<dbReference type="PROSITE" id="PS51885">
    <property type="entry name" value="NEPRILYSIN"/>
    <property type="match status" value="1"/>
</dbReference>
<evidence type="ECO:0000259" key="8">
    <source>
        <dbReference type="Pfam" id="PF05649"/>
    </source>
</evidence>
<dbReference type="Gene3D" id="3.40.390.10">
    <property type="entry name" value="Collagenase (Catalytic Domain)"/>
    <property type="match status" value="1"/>
</dbReference>
<gene>
    <name evidence="9" type="ORF">RRG08_026561</name>
</gene>
<protein>
    <submittedName>
        <fullName evidence="9">Uncharacterized protein</fullName>
    </submittedName>
</protein>
<name>A0AAE1CS72_9GAST</name>
<keyword evidence="5" id="KW-0862">Zinc</keyword>
<dbReference type="SUPFAM" id="SSF55486">
    <property type="entry name" value="Metalloproteases ('zincins'), catalytic domain"/>
    <property type="match status" value="1"/>
</dbReference>
<dbReference type="PANTHER" id="PTHR11733">
    <property type="entry name" value="ZINC METALLOPROTEASE FAMILY M13 NEPRILYSIN-RELATED"/>
    <property type="match status" value="1"/>
</dbReference>
<organism evidence="9 10">
    <name type="scientific">Elysia crispata</name>
    <name type="common">lettuce slug</name>
    <dbReference type="NCBI Taxonomy" id="231223"/>
    <lineage>
        <taxon>Eukaryota</taxon>
        <taxon>Metazoa</taxon>
        <taxon>Spiralia</taxon>
        <taxon>Lophotrochozoa</taxon>
        <taxon>Mollusca</taxon>
        <taxon>Gastropoda</taxon>
        <taxon>Heterobranchia</taxon>
        <taxon>Euthyneura</taxon>
        <taxon>Panpulmonata</taxon>
        <taxon>Sacoglossa</taxon>
        <taxon>Placobranchoidea</taxon>
        <taxon>Plakobranchidae</taxon>
        <taxon>Elysia</taxon>
    </lineage>
</organism>
<dbReference type="GO" id="GO:0004222">
    <property type="term" value="F:metalloendopeptidase activity"/>
    <property type="evidence" value="ECO:0007669"/>
    <property type="project" value="InterPro"/>
</dbReference>
<comment type="caution">
    <text evidence="9">The sequence shown here is derived from an EMBL/GenBank/DDBJ whole genome shotgun (WGS) entry which is preliminary data.</text>
</comment>
<evidence type="ECO:0000256" key="2">
    <source>
        <dbReference type="ARBA" id="ARBA00022670"/>
    </source>
</evidence>
<keyword evidence="10" id="KW-1185">Reference proteome</keyword>
<evidence type="ECO:0000256" key="1">
    <source>
        <dbReference type="ARBA" id="ARBA00001947"/>
    </source>
</evidence>
<dbReference type="GO" id="GO:0005886">
    <property type="term" value="C:plasma membrane"/>
    <property type="evidence" value="ECO:0007669"/>
    <property type="project" value="TreeGrafter"/>
</dbReference>
<keyword evidence="3" id="KW-0479">Metal-binding</keyword>
<dbReference type="PANTHER" id="PTHR11733:SF195">
    <property type="entry name" value="ENDOTHELIN-CONVERTING ENZYME-LIKE 1"/>
    <property type="match status" value="1"/>
</dbReference>
<dbReference type="EMBL" id="JAWDGP010006980">
    <property type="protein sequence ID" value="KAK3732179.1"/>
    <property type="molecule type" value="Genomic_DNA"/>
</dbReference>
<dbReference type="Pfam" id="PF05649">
    <property type="entry name" value="Peptidase_M13_N"/>
    <property type="match status" value="1"/>
</dbReference>
<keyword evidence="6" id="KW-0482">Metalloprotease</keyword>
<dbReference type="GO" id="GO:0016485">
    <property type="term" value="P:protein processing"/>
    <property type="evidence" value="ECO:0007669"/>
    <property type="project" value="TreeGrafter"/>
</dbReference>
<keyword evidence="2" id="KW-0645">Protease</keyword>
<sequence>MSLSALTADTNSVIDWTGQLSYLFNTVGVSGSTVVYVTNIDYFKGLSTFLSSLREQDRKRILHNYFIWRVLESYVQEMSWEYIHANREVYVDLHGRAQFSGVYRYCFSLSEFYMGDALSHLYITQFLSKENKNTAHEITDNIRSALKSQISKTPWMDTPTRKYALEKLDQINFKIGFPDWLANQGEIDDLYSSLMVNASDFFGNLLRMNQFMRILWNADLQRRGTGHEEWVHVAYDTTASFSMLWNEVAAPAGILQFPIYDAAQPHSTSFGSLGSIIGMFVHRFVDDWGRILDKHGQLIDTENGPGTWWSNSTVTKYKAVKQCVQNVYSNLNRTVLHPDNQWRTVKVNASYLVSSSIAQVNGLKLALLAYHDWIMKKSLDERMVPGLDMTYDQMVFLAHAQTNCEVVDRWDAYMDAIYGGLDSELKVNMALGQLKEFSKAFRCEKKAKMNHAKKCQYY</sequence>
<evidence type="ECO:0000313" key="10">
    <source>
        <dbReference type="Proteomes" id="UP001283361"/>
    </source>
</evidence>
<dbReference type="GO" id="GO:0046872">
    <property type="term" value="F:metal ion binding"/>
    <property type="evidence" value="ECO:0007669"/>
    <property type="project" value="UniProtKB-KW"/>
</dbReference>
<comment type="cofactor">
    <cofactor evidence="1">
        <name>Zn(2+)</name>
        <dbReference type="ChEBI" id="CHEBI:29105"/>
    </cofactor>
</comment>
<dbReference type="Pfam" id="PF01431">
    <property type="entry name" value="Peptidase_M13"/>
    <property type="match status" value="1"/>
</dbReference>
<dbReference type="InterPro" id="IPR024079">
    <property type="entry name" value="MetalloPept_cat_dom_sf"/>
</dbReference>
<keyword evidence="4" id="KW-0378">Hydrolase</keyword>
<evidence type="ECO:0000256" key="5">
    <source>
        <dbReference type="ARBA" id="ARBA00022833"/>
    </source>
</evidence>
<dbReference type="InterPro" id="IPR008753">
    <property type="entry name" value="Peptidase_M13_N"/>
</dbReference>
<proteinExistence type="predicted"/>
<feature type="domain" description="Peptidase M13 N-terminal" evidence="8">
    <location>
        <begin position="1"/>
        <end position="178"/>
    </location>
</feature>
<dbReference type="CDD" id="cd08662">
    <property type="entry name" value="M13"/>
    <property type="match status" value="1"/>
</dbReference>
<dbReference type="InterPro" id="IPR000718">
    <property type="entry name" value="Peptidase_M13"/>
</dbReference>
<evidence type="ECO:0000256" key="6">
    <source>
        <dbReference type="ARBA" id="ARBA00023049"/>
    </source>
</evidence>